<evidence type="ECO:0000256" key="1">
    <source>
        <dbReference type="ARBA" id="ARBA00004604"/>
    </source>
</evidence>
<evidence type="ECO:0000256" key="6">
    <source>
        <dbReference type="SAM" id="MobiDB-lite"/>
    </source>
</evidence>
<dbReference type="AlphaFoldDB" id="A0AAW1C0R5"/>
<evidence type="ECO:0000256" key="5">
    <source>
        <dbReference type="ARBA" id="ARBA00023242"/>
    </source>
</evidence>
<sequence>MPPRGDQDPLLRSSPKRRKARSRDLSEAHFPPHSPPPLQPPHASSCLQLPLTRPSQPIAAQRARCRLPRPFLARALHILACHCPITVQRGPNIWSSFTVVLTASPALEKNKATIVPSRPEFRISGREGHSLFSTLVASVCPSFRSLGGRTRCQFRLSPKLWRYSRRKTWSRDPPLPGIRRQRWCRVAAMAGEVRWIYRGDPQEGQSAPIVQFTNGKLKNPENMNFTLYRSKNISNPRKKNYTILNAETDRLSYVGNNFGAGALKCNTLCRYFVGVLDEPSGQMEVYNAELFNLHPLLSDDVADNDLSEYLAKSYREKVDLCIEAFGTNKQRKALNSRRMNEVRKEVLNKAVIKAAEDIIETKGVAALVHDAAEDEKTDVSLVLPVCHEDAENPEDVYKFEDIISPAEFEALQAPSAVFTNITAADIHKMTEEKSYCSFVLDELKSMPLNEKSYDHKARCLWFLDCLVKLNSQKVVKKKHAMGPTCPDIISNKLVKTFTALSYGNGRLQNVISASMKVKITAYVITLALHINNFQTDLTVLQRDLKLRENKILDIAKALRLKISKSKNLSRLEEHKLGTLCLPLPAHKMPARGRKRKLN</sequence>
<protein>
    <submittedName>
        <fullName evidence="7">DNA-directed RNA polymerase I subunit RPA49</fullName>
    </submittedName>
</protein>
<comment type="caution">
    <text evidence="7">The sequence shown here is derived from an EMBL/GenBank/DDBJ whole genome shotgun (WGS) entry which is preliminary data.</text>
</comment>
<dbReference type="GO" id="GO:0006351">
    <property type="term" value="P:DNA-templated transcription"/>
    <property type="evidence" value="ECO:0007669"/>
    <property type="project" value="InterPro"/>
</dbReference>
<gene>
    <name evidence="7" type="ORF">NXF25_006764</name>
</gene>
<dbReference type="InterPro" id="IPR009668">
    <property type="entry name" value="RNA_pol-assoc_fac_A49-like"/>
</dbReference>
<comment type="subcellular location">
    <subcellularLocation>
        <location evidence="1">Nucleus</location>
        <location evidence="1">Nucleolus</location>
    </subcellularLocation>
</comment>
<dbReference type="GO" id="GO:0003677">
    <property type="term" value="F:DNA binding"/>
    <property type="evidence" value="ECO:0007669"/>
    <property type="project" value="InterPro"/>
</dbReference>
<name>A0AAW1C0R5_CROAD</name>
<organism evidence="7 8">
    <name type="scientific">Crotalus adamanteus</name>
    <name type="common">Eastern diamondback rattlesnake</name>
    <dbReference type="NCBI Taxonomy" id="8729"/>
    <lineage>
        <taxon>Eukaryota</taxon>
        <taxon>Metazoa</taxon>
        <taxon>Chordata</taxon>
        <taxon>Craniata</taxon>
        <taxon>Vertebrata</taxon>
        <taxon>Euteleostomi</taxon>
        <taxon>Lepidosauria</taxon>
        <taxon>Squamata</taxon>
        <taxon>Bifurcata</taxon>
        <taxon>Unidentata</taxon>
        <taxon>Episquamata</taxon>
        <taxon>Toxicofera</taxon>
        <taxon>Serpentes</taxon>
        <taxon>Colubroidea</taxon>
        <taxon>Viperidae</taxon>
        <taxon>Crotalinae</taxon>
        <taxon>Crotalus</taxon>
    </lineage>
</organism>
<evidence type="ECO:0000313" key="7">
    <source>
        <dbReference type="EMBL" id="KAK9407990.1"/>
    </source>
</evidence>
<reference evidence="7 8" key="1">
    <citation type="journal article" date="2024" name="Proc. Natl. Acad. Sci. U.S.A.">
        <title>The genetic regulatory architecture and epigenomic basis for age-related changes in rattlesnake venom.</title>
        <authorList>
            <person name="Hogan M.P."/>
            <person name="Holding M.L."/>
            <person name="Nystrom G.S."/>
            <person name="Colston T.J."/>
            <person name="Bartlett D.A."/>
            <person name="Mason A.J."/>
            <person name="Ellsworth S.A."/>
            <person name="Rautsaw R.M."/>
            <person name="Lawrence K.C."/>
            <person name="Strickland J.L."/>
            <person name="He B."/>
            <person name="Fraser P."/>
            <person name="Margres M.J."/>
            <person name="Gilbert D.M."/>
            <person name="Gibbs H.L."/>
            <person name="Parkinson C.L."/>
            <person name="Rokyta D.R."/>
        </authorList>
    </citation>
    <scope>NUCLEOTIDE SEQUENCE [LARGE SCALE GENOMIC DNA]</scope>
    <source>
        <strain evidence="7">DRR0105</strain>
    </source>
</reference>
<proteinExistence type="inferred from homology"/>
<dbReference type="EMBL" id="JAOTOJ010000002">
    <property type="protein sequence ID" value="KAK9407990.1"/>
    <property type="molecule type" value="Genomic_DNA"/>
</dbReference>
<accession>A0AAW1C0R5</accession>
<dbReference type="Pfam" id="PF06870">
    <property type="entry name" value="RNA_pol_I_A49"/>
    <property type="match status" value="1"/>
</dbReference>
<keyword evidence="5" id="KW-0539">Nucleus</keyword>
<dbReference type="Proteomes" id="UP001474421">
    <property type="component" value="Unassembled WGS sequence"/>
</dbReference>
<evidence type="ECO:0000256" key="3">
    <source>
        <dbReference type="ARBA" id="ARBA00022478"/>
    </source>
</evidence>
<dbReference type="GO" id="GO:0005730">
    <property type="term" value="C:nucleolus"/>
    <property type="evidence" value="ECO:0007669"/>
    <property type="project" value="UniProtKB-SubCell"/>
</dbReference>
<evidence type="ECO:0000256" key="4">
    <source>
        <dbReference type="ARBA" id="ARBA00023163"/>
    </source>
</evidence>
<evidence type="ECO:0000313" key="8">
    <source>
        <dbReference type="Proteomes" id="UP001474421"/>
    </source>
</evidence>
<keyword evidence="8" id="KW-1185">Reference proteome</keyword>
<dbReference type="GO" id="GO:0000428">
    <property type="term" value="C:DNA-directed RNA polymerase complex"/>
    <property type="evidence" value="ECO:0007669"/>
    <property type="project" value="UniProtKB-KW"/>
</dbReference>
<keyword evidence="4" id="KW-0804">Transcription</keyword>
<dbReference type="PANTHER" id="PTHR14440">
    <property type="entry name" value="DNA-DIRECTED RNA POLYMERASE I SUBUNIT RPA49"/>
    <property type="match status" value="1"/>
</dbReference>
<keyword evidence="3 7" id="KW-0240">DNA-directed RNA polymerase</keyword>
<feature type="region of interest" description="Disordered" evidence="6">
    <location>
        <begin position="1"/>
        <end position="44"/>
    </location>
</feature>
<evidence type="ECO:0000256" key="2">
    <source>
        <dbReference type="ARBA" id="ARBA00009430"/>
    </source>
</evidence>
<comment type="similarity">
    <text evidence="2">Belongs to the eukaryotic RPA49/POLR1E RNA polymerase subunit family.</text>
</comment>